<dbReference type="NCBIfam" id="TIGR02292">
    <property type="entry name" value="ygfB_yecA"/>
    <property type="match status" value="1"/>
</dbReference>
<dbReference type="Gene3D" id="3.10.450.50">
    <property type="match status" value="1"/>
</dbReference>
<reference evidence="1" key="1">
    <citation type="submission" date="2018-06" db="EMBL/GenBank/DDBJ databases">
        <authorList>
            <person name="Zhirakovskaya E."/>
        </authorList>
    </citation>
    <scope>NUCLEOTIDE SEQUENCE</scope>
</reference>
<dbReference type="SUPFAM" id="SSF101327">
    <property type="entry name" value="YgfB-like"/>
    <property type="match status" value="1"/>
</dbReference>
<evidence type="ECO:0008006" key="2">
    <source>
        <dbReference type="Google" id="ProtNLM"/>
    </source>
</evidence>
<dbReference type="InterPro" id="IPR004027">
    <property type="entry name" value="SEC_C_motif"/>
</dbReference>
<dbReference type="EMBL" id="UOFY01000042">
    <property type="protein sequence ID" value="VAX09731.1"/>
    <property type="molecule type" value="Genomic_DNA"/>
</dbReference>
<name>A0A3B1B6A3_9ZZZZ</name>
<dbReference type="SUPFAM" id="SSF103642">
    <property type="entry name" value="Sec-C motif"/>
    <property type="match status" value="1"/>
</dbReference>
<dbReference type="InterPro" id="IPR011978">
    <property type="entry name" value="YgfB-like"/>
</dbReference>
<organism evidence="1">
    <name type="scientific">hydrothermal vent metagenome</name>
    <dbReference type="NCBI Taxonomy" id="652676"/>
    <lineage>
        <taxon>unclassified sequences</taxon>
        <taxon>metagenomes</taxon>
        <taxon>ecological metagenomes</taxon>
    </lineage>
</organism>
<dbReference type="AlphaFoldDB" id="A0A3B1B6A3"/>
<dbReference type="InterPro" id="IPR036255">
    <property type="entry name" value="YgfB-like_sf"/>
</dbReference>
<sequence>MLPTSNDELSDEEFDELERFLQQDSGLDMPMSLSEIDGLLTAVLIGPEFPPPSVWIPLVWGGEQEPEFSSEEQAGRIMGLLLQHMNSLAAHLQDAVDEFEPMLLVDLDEDGQPITIADHWCIGFMTGVNLDADAWQDVEEVLLPMVMFAAEPGNAELDDELVNKRDYWIEQLPSTVAVLYRHFLAYRTGGGADSKTIVRPNPKVGRNELCPCGSGKKYKKCCGLH</sequence>
<gene>
    <name evidence="1" type="ORF">MNBD_GAMMA25-1243</name>
</gene>
<proteinExistence type="predicted"/>
<protein>
    <recommendedName>
        <fullName evidence="2">YecA family protein</fullName>
    </recommendedName>
</protein>
<dbReference type="Pfam" id="PF03695">
    <property type="entry name" value="UPF0149"/>
    <property type="match status" value="1"/>
</dbReference>
<evidence type="ECO:0000313" key="1">
    <source>
        <dbReference type="EMBL" id="VAX09731.1"/>
    </source>
</evidence>
<dbReference type="Gene3D" id="1.20.120.740">
    <property type="entry name" value="YgfB uncharacterised protein family UPF0149, PF03695"/>
    <property type="match status" value="1"/>
</dbReference>
<dbReference type="Pfam" id="PF02810">
    <property type="entry name" value="SEC-C"/>
    <property type="match status" value="1"/>
</dbReference>
<accession>A0A3B1B6A3</accession>